<dbReference type="SMART" id="SM00530">
    <property type="entry name" value="HTH_XRE"/>
    <property type="match status" value="1"/>
</dbReference>
<accession>A0A7W7R0E1</accession>
<name>A0A7W7R0E1_KITKI</name>
<dbReference type="Gene3D" id="3.30.450.180">
    <property type="match status" value="1"/>
</dbReference>
<dbReference type="PANTHER" id="PTHR35010:SF3">
    <property type="entry name" value="BLL4873 PROTEIN"/>
    <property type="match status" value="1"/>
</dbReference>
<dbReference type="SUPFAM" id="SSF47413">
    <property type="entry name" value="lambda repressor-like DNA-binding domains"/>
    <property type="match status" value="1"/>
</dbReference>
<dbReference type="CDD" id="cd00093">
    <property type="entry name" value="HTH_XRE"/>
    <property type="match status" value="1"/>
</dbReference>
<evidence type="ECO:0000259" key="1">
    <source>
        <dbReference type="SMART" id="SM00530"/>
    </source>
</evidence>
<gene>
    <name evidence="2" type="ORF">FHR34_002141</name>
</gene>
<dbReference type="Gene3D" id="1.10.260.40">
    <property type="entry name" value="lambda repressor-like DNA-binding domains"/>
    <property type="match status" value="1"/>
</dbReference>
<dbReference type="Proteomes" id="UP000540506">
    <property type="component" value="Unassembled WGS sequence"/>
</dbReference>
<dbReference type="InterPro" id="IPR001387">
    <property type="entry name" value="Cro/C1-type_HTH"/>
</dbReference>
<dbReference type="Pfam" id="PF17765">
    <property type="entry name" value="MLTR_LBD"/>
    <property type="match status" value="1"/>
</dbReference>
<evidence type="ECO:0000313" key="3">
    <source>
        <dbReference type="Proteomes" id="UP000540506"/>
    </source>
</evidence>
<dbReference type="Pfam" id="PF13560">
    <property type="entry name" value="HTH_31"/>
    <property type="match status" value="1"/>
</dbReference>
<dbReference type="PANTHER" id="PTHR35010">
    <property type="entry name" value="BLL4672 PROTEIN-RELATED"/>
    <property type="match status" value="1"/>
</dbReference>
<sequence length="296" mass="32607">MTTSQESTAAVLLDPAVMRRRCLREFLMSRRARVSPAEAGLPDGGARRRTPGLRREEVAVLAGVGVSWYQWLEQGRAITVSPQVLDAVSRVLRLDESERRHLYLLAGLNPPLPRPELGPVSDGLRRLIDAWMPFPAHVLDAYWNIVCFNEAAGLVFGFEEGDTNCLANFFLSPAYRSRDAVWQENAPAVVAQFRVAASERPGDQGFQLIVDDLCERSAEFAELWALGDVRAAGELGKTVHHPTAGPLHFESTQLRVPARPDLTIVMANPLPGTDTAERLERLASPEGRRATLRPAG</sequence>
<dbReference type="InterPro" id="IPR041413">
    <property type="entry name" value="MLTR_LBD"/>
</dbReference>
<evidence type="ECO:0000313" key="2">
    <source>
        <dbReference type="EMBL" id="MBB4923148.1"/>
    </source>
</evidence>
<feature type="domain" description="HTH cro/C1-type" evidence="1">
    <location>
        <begin position="22"/>
        <end position="99"/>
    </location>
</feature>
<keyword evidence="3" id="KW-1185">Reference proteome</keyword>
<dbReference type="RefSeq" id="WP_376778418.1">
    <property type="nucleotide sequence ID" value="NZ_JACHJV010000001.1"/>
</dbReference>
<dbReference type="GO" id="GO:0003677">
    <property type="term" value="F:DNA binding"/>
    <property type="evidence" value="ECO:0007669"/>
    <property type="project" value="InterPro"/>
</dbReference>
<protein>
    <submittedName>
        <fullName evidence="2">Transcriptional regulator with XRE-family HTH domain</fullName>
    </submittedName>
</protein>
<dbReference type="InterPro" id="IPR010982">
    <property type="entry name" value="Lambda_DNA-bd_dom_sf"/>
</dbReference>
<proteinExistence type="predicted"/>
<dbReference type="EMBL" id="JACHJV010000001">
    <property type="protein sequence ID" value="MBB4923148.1"/>
    <property type="molecule type" value="Genomic_DNA"/>
</dbReference>
<reference evidence="2 3" key="1">
    <citation type="submission" date="2020-08" db="EMBL/GenBank/DDBJ databases">
        <title>Sequencing the genomes of 1000 actinobacteria strains.</title>
        <authorList>
            <person name="Klenk H.-P."/>
        </authorList>
    </citation>
    <scope>NUCLEOTIDE SEQUENCE [LARGE SCALE GENOMIC DNA]</scope>
    <source>
        <strain evidence="2 3">DSM 41654</strain>
    </source>
</reference>
<comment type="caution">
    <text evidence="2">The sequence shown here is derived from an EMBL/GenBank/DDBJ whole genome shotgun (WGS) entry which is preliminary data.</text>
</comment>
<dbReference type="AlphaFoldDB" id="A0A7W7R0E1"/>
<organism evidence="2 3">
    <name type="scientific">Kitasatospora kifunensis</name>
    <name type="common">Streptomyces kifunensis</name>
    <dbReference type="NCBI Taxonomy" id="58351"/>
    <lineage>
        <taxon>Bacteria</taxon>
        <taxon>Bacillati</taxon>
        <taxon>Actinomycetota</taxon>
        <taxon>Actinomycetes</taxon>
        <taxon>Kitasatosporales</taxon>
        <taxon>Streptomycetaceae</taxon>
        <taxon>Kitasatospora</taxon>
    </lineage>
</organism>